<dbReference type="PANTHER" id="PTHR43242:SF1">
    <property type="entry name" value="NAD(P)-BINDING ROSSMANN-FOLD SUPERFAMILY PROTEIN"/>
    <property type="match status" value="1"/>
</dbReference>
<dbReference type="Proteomes" id="UP001165083">
    <property type="component" value="Unassembled WGS sequence"/>
</dbReference>
<dbReference type="AlphaFoldDB" id="A0A9W6WYZ7"/>
<protein>
    <submittedName>
        <fullName evidence="2">Unnamed protein product</fullName>
    </submittedName>
</protein>
<dbReference type="PANTHER" id="PTHR43242">
    <property type="entry name" value="NAD(P)-BINDING ROSSMANN-FOLD SUPERFAMILY PROTEIN"/>
    <property type="match status" value="1"/>
</dbReference>
<dbReference type="Pfam" id="PF01370">
    <property type="entry name" value="Epimerase"/>
    <property type="match status" value="1"/>
</dbReference>
<dbReference type="SUPFAM" id="SSF51735">
    <property type="entry name" value="NAD(P)-binding Rossmann-fold domains"/>
    <property type="match status" value="1"/>
</dbReference>
<evidence type="ECO:0000259" key="1">
    <source>
        <dbReference type="Pfam" id="PF01370"/>
    </source>
</evidence>
<evidence type="ECO:0000313" key="3">
    <source>
        <dbReference type="Proteomes" id="UP001165083"/>
    </source>
</evidence>
<evidence type="ECO:0000313" key="2">
    <source>
        <dbReference type="EMBL" id="GMF22552.1"/>
    </source>
</evidence>
<comment type="caution">
    <text evidence="2">The sequence shown here is derived from an EMBL/GenBank/DDBJ whole genome shotgun (WGS) entry which is preliminary data.</text>
</comment>
<dbReference type="OrthoDB" id="6235964at2759"/>
<dbReference type="Gene3D" id="3.40.50.720">
    <property type="entry name" value="NAD(P)-binding Rossmann-like Domain"/>
    <property type="match status" value="1"/>
</dbReference>
<proteinExistence type="predicted"/>
<accession>A0A9W6WYZ7</accession>
<organism evidence="2 3">
    <name type="scientific">Phytophthora lilii</name>
    <dbReference type="NCBI Taxonomy" id="2077276"/>
    <lineage>
        <taxon>Eukaryota</taxon>
        <taxon>Sar</taxon>
        <taxon>Stramenopiles</taxon>
        <taxon>Oomycota</taxon>
        <taxon>Peronosporomycetes</taxon>
        <taxon>Peronosporales</taxon>
        <taxon>Peronosporaceae</taxon>
        <taxon>Phytophthora</taxon>
    </lineage>
</organism>
<gene>
    <name evidence="2" type="ORF">Plil01_000901200</name>
</gene>
<sequence length="148" mass="16712">MLEKLAWQVRFVHLSTDFVYEGTQPTGKSYDEDAAVLSSELSVYGASKLRFDQFLLKCGTNLQVLILRIAHVVGPSAPLFSERSAPKFMQWLHHQLVFSGATNAPLQLWSDEFRSYLYIHDLVTIMLRLLAIEDKAGTTLLNVGAYFS</sequence>
<reference evidence="2" key="1">
    <citation type="submission" date="2023-04" db="EMBL/GenBank/DDBJ databases">
        <title>Phytophthora lilii NBRC 32176.</title>
        <authorList>
            <person name="Ichikawa N."/>
            <person name="Sato H."/>
            <person name="Tonouchi N."/>
        </authorList>
    </citation>
    <scope>NUCLEOTIDE SEQUENCE</scope>
    <source>
        <strain evidence="2">NBRC 32176</strain>
    </source>
</reference>
<feature type="domain" description="NAD-dependent epimerase/dehydratase" evidence="1">
    <location>
        <begin position="9"/>
        <end position="144"/>
    </location>
</feature>
<name>A0A9W6WYZ7_9STRA</name>
<dbReference type="EMBL" id="BSXW01000444">
    <property type="protein sequence ID" value="GMF22552.1"/>
    <property type="molecule type" value="Genomic_DNA"/>
</dbReference>
<keyword evidence="3" id="KW-1185">Reference proteome</keyword>
<dbReference type="InterPro" id="IPR036291">
    <property type="entry name" value="NAD(P)-bd_dom_sf"/>
</dbReference>
<dbReference type="InterPro" id="IPR001509">
    <property type="entry name" value="Epimerase_deHydtase"/>
</dbReference>